<protein>
    <recommendedName>
        <fullName evidence="1">Dinitrogenase iron-molybdenum cofactor biosynthesis domain-containing protein</fullName>
    </recommendedName>
</protein>
<dbReference type="Pfam" id="PF02579">
    <property type="entry name" value="Nitro_FeMo-Co"/>
    <property type="match status" value="1"/>
</dbReference>
<gene>
    <name evidence="2" type="ORF">ENV62_03725</name>
</gene>
<dbReference type="InterPro" id="IPR036105">
    <property type="entry name" value="DiNase_FeMo-co_biosyn_sf"/>
</dbReference>
<accession>A0A7C3WL69</accession>
<evidence type="ECO:0000313" key="2">
    <source>
        <dbReference type="EMBL" id="HGB14333.1"/>
    </source>
</evidence>
<name>A0A7C3WL69_9BACT</name>
<comment type="caution">
    <text evidence="2">The sequence shown here is derived from an EMBL/GenBank/DDBJ whole genome shotgun (WGS) entry which is preliminary data.</text>
</comment>
<dbReference type="AlphaFoldDB" id="A0A7C3WL69"/>
<reference evidence="2" key="1">
    <citation type="journal article" date="2020" name="mSystems">
        <title>Genome- and Community-Level Interaction Insights into Carbon Utilization and Element Cycling Functions of Hydrothermarchaeota in Hydrothermal Sediment.</title>
        <authorList>
            <person name="Zhou Z."/>
            <person name="Liu Y."/>
            <person name="Xu W."/>
            <person name="Pan J."/>
            <person name="Luo Z.H."/>
            <person name="Li M."/>
        </authorList>
    </citation>
    <scope>NUCLEOTIDE SEQUENCE [LARGE SCALE GENOMIC DNA]</scope>
    <source>
        <strain evidence="2">SpSt-776</strain>
    </source>
</reference>
<dbReference type="Gene3D" id="3.30.420.130">
    <property type="entry name" value="Dinitrogenase iron-molybdenum cofactor biosynthesis domain"/>
    <property type="match status" value="1"/>
</dbReference>
<organism evidence="2">
    <name type="scientific">Desulfobacca acetoxidans</name>
    <dbReference type="NCBI Taxonomy" id="60893"/>
    <lineage>
        <taxon>Bacteria</taxon>
        <taxon>Pseudomonadati</taxon>
        <taxon>Thermodesulfobacteriota</taxon>
        <taxon>Desulfobaccia</taxon>
        <taxon>Desulfobaccales</taxon>
        <taxon>Desulfobaccaceae</taxon>
        <taxon>Desulfobacca</taxon>
    </lineage>
</organism>
<sequence>MFAIPVLRFRVAPVLDWCSRILIFPEDPSQDNLRQELILPHLEAAQRLQVLRDQGVSTLICGALSAELLRRARDLGITVVSGVAGEVEEVVQSYRLKNLDQPRFRLPGGQGARRYRGGLRGARGRQCNGQARIGEGGRHRRKTRSPGLGAGPGGYCRCPICRLEIPHEPGIPCIQVPCPRCGRPMERI</sequence>
<dbReference type="InterPro" id="IPR003731">
    <property type="entry name" value="Di-Nase_FeMo-co_biosynth"/>
</dbReference>
<dbReference type="EMBL" id="DTHB01000028">
    <property type="protein sequence ID" value="HGB14333.1"/>
    <property type="molecule type" value="Genomic_DNA"/>
</dbReference>
<evidence type="ECO:0000259" key="1">
    <source>
        <dbReference type="Pfam" id="PF02579"/>
    </source>
</evidence>
<feature type="domain" description="Dinitrogenase iron-molybdenum cofactor biosynthesis" evidence="1">
    <location>
        <begin position="39"/>
        <end position="94"/>
    </location>
</feature>
<dbReference type="SUPFAM" id="SSF53146">
    <property type="entry name" value="Nitrogenase accessory factor-like"/>
    <property type="match status" value="1"/>
</dbReference>
<proteinExistence type="predicted"/>